<accession>A0A7W7RJ46</accession>
<reference evidence="1 2" key="1">
    <citation type="submission" date="2020-08" db="EMBL/GenBank/DDBJ databases">
        <title>Sequencing the genomes of 1000 actinobacteria strains.</title>
        <authorList>
            <person name="Klenk H.-P."/>
        </authorList>
    </citation>
    <scope>NUCLEOTIDE SEQUENCE [LARGE SCALE GENOMIC DNA]</scope>
    <source>
        <strain evidence="1 2">DSM 102030</strain>
    </source>
</reference>
<dbReference type="RefSeq" id="WP_184580641.1">
    <property type="nucleotide sequence ID" value="NZ_JACHJT010000001.1"/>
</dbReference>
<protein>
    <submittedName>
        <fullName evidence="1">Uncharacterized protein</fullName>
    </submittedName>
</protein>
<comment type="caution">
    <text evidence="1">The sequence shown here is derived from an EMBL/GenBank/DDBJ whole genome shotgun (WGS) entry which is preliminary data.</text>
</comment>
<keyword evidence="2" id="KW-1185">Reference proteome</keyword>
<gene>
    <name evidence="1" type="ORF">F4561_003764</name>
</gene>
<dbReference type="Proteomes" id="UP000523007">
    <property type="component" value="Unassembled WGS sequence"/>
</dbReference>
<proteinExistence type="predicted"/>
<sequence>MVAHRLLGEAALAADEHRFDDAEERMNAATPLLELAAQQPAPAQQPTVRG</sequence>
<organism evidence="1 2">
    <name type="scientific">Lipingzhangella halophila</name>
    <dbReference type="NCBI Taxonomy" id="1783352"/>
    <lineage>
        <taxon>Bacteria</taxon>
        <taxon>Bacillati</taxon>
        <taxon>Actinomycetota</taxon>
        <taxon>Actinomycetes</taxon>
        <taxon>Streptosporangiales</taxon>
        <taxon>Nocardiopsidaceae</taxon>
        <taxon>Lipingzhangella</taxon>
    </lineage>
</organism>
<dbReference type="EMBL" id="JACHJT010000001">
    <property type="protein sequence ID" value="MBB4932944.1"/>
    <property type="molecule type" value="Genomic_DNA"/>
</dbReference>
<name>A0A7W7RJ46_9ACTN</name>
<evidence type="ECO:0000313" key="1">
    <source>
        <dbReference type="EMBL" id="MBB4932944.1"/>
    </source>
</evidence>
<dbReference type="AlphaFoldDB" id="A0A7W7RJ46"/>
<evidence type="ECO:0000313" key="2">
    <source>
        <dbReference type="Proteomes" id="UP000523007"/>
    </source>
</evidence>